<dbReference type="RefSeq" id="WP_321564615.1">
    <property type="nucleotide sequence ID" value="NZ_CP139558.1"/>
</dbReference>
<protein>
    <submittedName>
        <fullName evidence="3">GDSL-type esterase/lipase family protein</fullName>
    </submittedName>
</protein>
<evidence type="ECO:0000313" key="4">
    <source>
        <dbReference type="Proteomes" id="UP001324380"/>
    </source>
</evidence>
<dbReference type="InterPro" id="IPR036514">
    <property type="entry name" value="SGNH_hydro_sf"/>
</dbReference>
<dbReference type="InterPro" id="IPR051532">
    <property type="entry name" value="Ester_Hydrolysis_Enzymes"/>
</dbReference>
<feature type="signal peptide" evidence="1">
    <location>
        <begin position="1"/>
        <end position="20"/>
    </location>
</feature>
<evidence type="ECO:0000259" key="2">
    <source>
        <dbReference type="Pfam" id="PF13472"/>
    </source>
</evidence>
<accession>A0ABZ0TQT8</accession>
<evidence type="ECO:0000313" key="3">
    <source>
        <dbReference type="EMBL" id="WPU95505.1"/>
    </source>
</evidence>
<dbReference type="Gene3D" id="3.40.50.1110">
    <property type="entry name" value="SGNH hydrolase"/>
    <property type="match status" value="1"/>
</dbReference>
<proteinExistence type="predicted"/>
<dbReference type="Pfam" id="PF13472">
    <property type="entry name" value="Lipase_GDSL_2"/>
    <property type="match status" value="1"/>
</dbReference>
<dbReference type="PANTHER" id="PTHR30383:SF5">
    <property type="entry name" value="SGNH HYDROLASE-TYPE ESTERASE DOMAIN-CONTAINING PROTEIN"/>
    <property type="match status" value="1"/>
</dbReference>
<name>A0ABZ0TQT8_9SPHI</name>
<keyword evidence="4" id="KW-1185">Reference proteome</keyword>
<dbReference type="EMBL" id="CP139558">
    <property type="protein sequence ID" value="WPU95505.1"/>
    <property type="molecule type" value="Genomic_DNA"/>
</dbReference>
<dbReference type="Proteomes" id="UP001324380">
    <property type="component" value="Chromosome"/>
</dbReference>
<dbReference type="PANTHER" id="PTHR30383">
    <property type="entry name" value="THIOESTERASE 1/PROTEASE 1/LYSOPHOSPHOLIPASE L1"/>
    <property type="match status" value="1"/>
</dbReference>
<sequence length="237" mass="26682">MKKLSLIILLALWAYNLCHAQMADSATYLGNIKTELNKVWPKNRTINLVFHGHSVPAGYAANHEVHTLDAYPTLLLQKLKAQYPYAVINIIVTAVGGETSVTGQTRFDADVLPHKPDVLFIDYALNDRTIGLDAAKAAWEKMIQEALKHNIKVILLTSNPDTRVNIMATDSKSLYAYAQQIRALAAKYHIGLADPFMDFQKIYKEAGSINDYMLWVNHPNKKGHTVIADEIFKWFSK</sequence>
<organism evidence="3 4">
    <name type="scientific">Mucilaginibacter sabulilitoris</name>
    <dbReference type="NCBI Taxonomy" id="1173583"/>
    <lineage>
        <taxon>Bacteria</taxon>
        <taxon>Pseudomonadati</taxon>
        <taxon>Bacteroidota</taxon>
        <taxon>Sphingobacteriia</taxon>
        <taxon>Sphingobacteriales</taxon>
        <taxon>Sphingobacteriaceae</taxon>
        <taxon>Mucilaginibacter</taxon>
    </lineage>
</organism>
<feature type="chain" id="PRO_5045702397" evidence="1">
    <location>
        <begin position="21"/>
        <end position="237"/>
    </location>
</feature>
<gene>
    <name evidence="3" type="ORF">SNE25_08210</name>
</gene>
<dbReference type="InterPro" id="IPR013830">
    <property type="entry name" value="SGNH_hydro"/>
</dbReference>
<feature type="domain" description="SGNH hydrolase-type esterase" evidence="2">
    <location>
        <begin position="51"/>
        <end position="225"/>
    </location>
</feature>
<evidence type="ECO:0000256" key="1">
    <source>
        <dbReference type="SAM" id="SignalP"/>
    </source>
</evidence>
<keyword evidence="1" id="KW-0732">Signal</keyword>
<reference evidence="3 4" key="1">
    <citation type="submission" date="2023-11" db="EMBL/GenBank/DDBJ databases">
        <title>Analysis of the Genomes of Mucilaginibacter gossypii cycad 4 and M. sabulilitoris SNA2: microbes with the potential for plant growth promotion.</title>
        <authorList>
            <person name="Hirsch A.M."/>
            <person name="Humm E."/>
            <person name="Rubbi M."/>
            <person name="Del Vecchio G."/>
            <person name="Ha S.M."/>
            <person name="Pellegrini M."/>
            <person name="Gunsalus R.P."/>
        </authorList>
    </citation>
    <scope>NUCLEOTIDE SEQUENCE [LARGE SCALE GENOMIC DNA]</scope>
    <source>
        <strain evidence="3 4">SNA2</strain>
    </source>
</reference>
<dbReference type="SUPFAM" id="SSF52266">
    <property type="entry name" value="SGNH hydrolase"/>
    <property type="match status" value="1"/>
</dbReference>